<dbReference type="Gene3D" id="3.30.70.330">
    <property type="match status" value="1"/>
</dbReference>
<dbReference type="GO" id="GO:0003723">
    <property type="term" value="F:RNA binding"/>
    <property type="evidence" value="ECO:0007669"/>
    <property type="project" value="UniProtKB-UniRule"/>
</dbReference>
<evidence type="ECO:0000259" key="3">
    <source>
        <dbReference type="PROSITE" id="PS50102"/>
    </source>
</evidence>
<name>A0A7S2ZIL5_9RHOD</name>
<evidence type="ECO:0000256" key="1">
    <source>
        <dbReference type="PROSITE-ProRule" id="PRU00176"/>
    </source>
</evidence>
<dbReference type="SUPFAM" id="SSF54928">
    <property type="entry name" value="RNA-binding domain, RBD"/>
    <property type="match status" value="1"/>
</dbReference>
<feature type="region of interest" description="Disordered" evidence="2">
    <location>
        <begin position="828"/>
        <end position="884"/>
    </location>
</feature>
<evidence type="ECO:0000313" key="4">
    <source>
        <dbReference type="EMBL" id="CAE0040745.1"/>
    </source>
</evidence>
<dbReference type="InterPro" id="IPR035979">
    <property type="entry name" value="RBD_domain_sf"/>
</dbReference>
<dbReference type="GO" id="GO:0005737">
    <property type="term" value="C:cytoplasm"/>
    <property type="evidence" value="ECO:0007669"/>
    <property type="project" value="TreeGrafter"/>
</dbReference>
<feature type="domain" description="RRM" evidence="3">
    <location>
        <begin position="232"/>
        <end position="306"/>
    </location>
</feature>
<feature type="region of interest" description="Disordered" evidence="2">
    <location>
        <begin position="1"/>
        <end position="69"/>
    </location>
</feature>
<evidence type="ECO:0000256" key="2">
    <source>
        <dbReference type="SAM" id="MobiDB-lite"/>
    </source>
</evidence>
<dbReference type="EMBL" id="HBHW01011328">
    <property type="protein sequence ID" value="CAE0040745.1"/>
    <property type="molecule type" value="Transcribed_RNA"/>
</dbReference>
<feature type="compositionally biased region" description="Basic and acidic residues" evidence="2">
    <location>
        <begin position="307"/>
        <end position="328"/>
    </location>
</feature>
<dbReference type="GO" id="GO:0070390">
    <property type="term" value="C:transcription export complex 2"/>
    <property type="evidence" value="ECO:0007669"/>
    <property type="project" value="TreeGrafter"/>
</dbReference>
<feature type="region of interest" description="Disordered" evidence="2">
    <location>
        <begin position="135"/>
        <end position="229"/>
    </location>
</feature>
<dbReference type="GO" id="GO:0006406">
    <property type="term" value="P:mRNA export from nucleus"/>
    <property type="evidence" value="ECO:0007669"/>
    <property type="project" value="TreeGrafter"/>
</dbReference>
<accession>A0A7S2ZIL5</accession>
<feature type="compositionally biased region" description="Basic and acidic residues" evidence="2">
    <location>
        <begin position="371"/>
        <end position="388"/>
    </location>
</feature>
<dbReference type="InterPro" id="IPR045107">
    <property type="entry name" value="SAC3/GANP/THP3"/>
</dbReference>
<feature type="compositionally biased region" description="Polar residues" evidence="2">
    <location>
        <begin position="188"/>
        <end position="200"/>
    </location>
</feature>
<reference evidence="4" key="1">
    <citation type="submission" date="2021-01" db="EMBL/GenBank/DDBJ databases">
        <authorList>
            <person name="Corre E."/>
            <person name="Pelletier E."/>
            <person name="Niang G."/>
            <person name="Scheremetjew M."/>
            <person name="Finn R."/>
            <person name="Kale V."/>
            <person name="Holt S."/>
            <person name="Cochrane G."/>
            <person name="Meng A."/>
            <person name="Brown T."/>
            <person name="Cohen L."/>
        </authorList>
    </citation>
    <scope>NUCLEOTIDE SEQUENCE</scope>
    <source>
        <strain evidence="4">CCMP 769</strain>
    </source>
</reference>
<dbReference type="PANTHER" id="PTHR12436">
    <property type="entry name" value="80 KDA MCM3-ASSOCIATED PROTEIN"/>
    <property type="match status" value="1"/>
</dbReference>
<dbReference type="PANTHER" id="PTHR12436:SF3">
    <property type="entry name" value="GERMINAL-CENTER ASSOCIATED NUCLEAR PROTEIN"/>
    <property type="match status" value="1"/>
</dbReference>
<dbReference type="CDD" id="cd00590">
    <property type="entry name" value="RRM_SF"/>
    <property type="match status" value="1"/>
</dbReference>
<gene>
    <name evidence="4" type="ORF">RMAR00112_LOCUS8709</name>
</gene>
<feature type="compositionally biased region" description="Basic and acidic residues" evidence="2">
    <location>
        <begin position="201"/>
        <end position="212"/>
    </location>
</feature>
<organism evidence="4">
    <name type="scientific">Rhodosorus marinus</name>
    <dbReference type="NCBI Taxonomy" id="101924"/>
    <lineage>
        <taxon>Eukaryota</taxon>
        <taxon>Rhodophyta</taxon>
        <taxon>Stylonematophyceae</taxon>
        <taxon>Stylonematales</taxon>
        <taxon>Stylonemataceae</taxon>
        <taxon>Rhodosorus</taxon>
    </lineage>
</organism>
<feature type="region of interest" description="Disordered" evidence="2">
    <location>
        <begin position="764"/>
        <end position="798"/>
    </location>
</feature>
<feature type="compositionally biased region" description="Polar residues" evidence="2">
    <location>
        <begin position="769"/>
        <end position="779"/>
    </location>
</feature>
<feature type="region of interest" description="Disordered" evidence="2">
    <location>
        <begin position="306"/>
        <end position="403"/>
    </location>
</feature>
<keyword evidence="1" id="KW-0694">RNA-binding</keyword>
<sequence length="1348" mass="150393">MERDSRSRGRGRGRGRGGFGAGRGNPPEHQQGFAAAGQFSNGSYTKTDEMPISPAVSTRRPPTNAKQDFGSMFDSAVGFGASNVTSGAGNQGFSGALDSGQAFGQPAGGGFVAPSTGFAAPSNKKTVDFHVSDGIPSGRASEFPGPTHQGKDPRQVGFGEGSELEGGIFSQNPEPAAGGSWDAVVSAENVQNSGPVSSHTVRIDAKTLERTNKPQAGSTPEGRATAPNRPVREVFVYNLPPELRTQQAVREHFLNFLPAESILAIKIIKTHALVVFKTPEEATRAFRHGRLYGPNRVVLQMRFATQKKQEERQGAQERTSALEEEQKPLRVQPGRPKDEFKEPGPVARPRLKQSANAEDENLASLNSRSQRFRDDTAAQGQPREEPKRTTGTTRWDQGQDKRKLSEAKALVGTCLDMCPEKERYDREIQRDLFSFEILAGTENPGPGEYPRVDHNKAVKKYARSAAFAEEATPEMVRPPSVLKQVMEYLLTKIVDRDDVSFVEIHNFLRDRTRSIRQDFTYQGIRDALCIDLHEQAVRFHIDSEHRLCEEDAENFSSKQNLEQLDKCLISLREMYREHREENPDLSFEFEPEIQSYFATTHCDPRTICGLMKELPFRVTSTAVFATTVSALSAMHRNDYFGFFRVVTDAPYLSSCLLHTHFTPVRNQALQQMRRAYKGRDNALPVEECVDLLGFNDHEEAEAFCTHHGFVVATSDSGKKEIDFSVQPVSVSEERWQPRRSTRLVESKCKGYKVSSIIRGVLTTEERSSQKQANNSTLSLRHSMRTRDKLQSASVPASAKLSDTNQAVFSFSGSEDKLQRKTALANPDISVVMPKPSGASFAHTSAALPPPFPPQGQNPAQTRKRDLDNGAQTRRSEEEARAKKKAAERLAELELLRQRQKAEAEKQRQRKLAAEAAQQEAEAKRVAEDRKKQEAIEKQRQAELAEKRAEERLRRLQEEKQRRNLLQLSRLFAELLKFNNSPVGPRQLDKKRRATKVVDENFMRAADEYRLLQLQAERSCAKLEEIIEKLDKVQISTDAMEQKRKKLLKLILDTSGRLEKIVLKARASETDCREHSRRRQAVAKALRLVPSVLSKDQNGSSPPKRVQTPFSRVHDITMKFAEAIEPGEESVDNVLRCEMNAAGMSELLLVVHSLDDNATTWVQNKLKWNGSHGSSPEPVRMRLVKRLEREECSGAALLIAGKVTDEITRSVENIGVTCVLIVSDVLPKIRFPIPARHSPLNASSFSAGLRWIVRTSKRVELRDIRSEKALGDIAVVRAETALRSVAADPSLVPSWKNVPNLVNSEWSDLNHDILNLSCSAMSRPELARSLSEAEVASRRLALPSPEVGG</sequence>
<dbReference type="InterPro" id="IPR005062">
    <property type="entry name" value="SAC3/GANP/THP3_conserved"/>
</dbReference>
<dbReference type="Gene3D" id="1.25.40.990">
    <property type="match status" value="1"/>
</dbReference>
<proteinExistence type="predicted"/>
<dbReference type="InterPro" id="IPR012677">
    <property type="entry name" value="Nucleotide-bd_a/b_plait_sf"/>
</dbReference>
<feature type="compositionally biased region" description="Basic and acidic residues" evidence="2">
    <location>
        <begin position="862"/>
        <end position="884"/>
    </location>
</feature>
<protein>
    <recommendedName>
        <fullName evidence="3">RRM domain-containing protein</fullName>
    </recommendedName>
</protein>
<dbReference type="PROSITE" id="PS50102">
    <property type="entry name" value="RRM"/>
    <property type="match status" value="1"/>
</dbReference>
<dbReference type="InterPro" id="IPR000504">
    <property type="entry name" value="RRM_dom"/>
</dbReference>
<dbReference type="Pfam" id="PF03399">
    <property type="entry name" value="SAC3_GANP"/>
    <property type="match status" value="1"/>
</dbReference>